<keyword evidence="1 4" id="KW-0349">Heme</keyword>
<evidence type="ECO:0000256" key="1">
    <source>
        <dbReference type="ARBA" id="ARBA00022617"/>
    </source>
</evidence>
<comment type="caution">
    <text evidence="6">The sequence shown here is derived from an EMBL/GenBank/DDBJ whole genome shotgun (WGS) entry which is preliminary data.</text>
</comment>
<dbReference type="EMBL" id="BAABJK010000002">
    <property type="protein sequence ID" value="GAA4958685.1"/>
    <property type="molecule type" value="Genomic_DNA"/>
</dbReference>
<name>A0ABP9H1Q7_9FLAO</name>
<evidence type="ECO:0000256" key="2">
    <source>
        <dbReference type="ARBA" id="ARBA00022723"/>
    </source>
</evidence>
<dbReference type="InterPro" id="IPR009056">
    <property type="entry name" value="Cyt_c-like_dom"/>
</dbReference>
<evidence type="ECO:0000313" key="7">
    <source>
        <dbReference type="Proteomes" id="UP001501692"/>
    </source>
</evidence>
<protein>
    <recommendedName>
        <fullName evidence="5">Cytochrome c domain-containing protein</fullName>
    </recommendedName>
</protein>
<dbReference type="PROSITE" id="PS51007">
    <property type="entry name" value="CYTC"/>
    <property type="match status" value="1"/>
</dbReference>
<evidence type="ECO:0000313" key="6">
    <source>
        <dbReference type="EMBL" id="GAA4958685.1"/>
    </source>
</evidence>
<keyword evidence="3 4" id="KW-0408">Iron</keyword>
<evidence type="ECO:0000259" key="5">
    <source>
        <dbReference type="PROSITE" id="PS51007"/>
    </source>
</evidence>
<accession>A0ABP9H1Q7</accession>
<evidence type="ECO:0000256" key="4">
    <source>
        <dbReference type="PROSITE-ProRule" id="PRU00433"/>
    </source>
</evidence>
<gene>
    <name evidence="6" type="ORF">GCM10023315_02760</name>
</gene>
<dbReference type="Gene3D" id="1.10.760.10">
    <property type="entry name" value="Cytochrome c-like domain"/>
    <property type="match status" value="1"/>
</dbReference>
<dbReference type="PANTHER" id="PTHR35008">
    <property type="entry name" value="BLL4482 PROTEIN-RELATED"/>
    <property type="match status" value="1"/>
</dbReference>
<dbReference type="SUPFAM" id="SSF46626">
    <property type="entry name" value="Cytochrome c"/>
    <property type="match status" value="1"/>
</dbReference>
<sequence length="139" mass="15626">MKFILICLITISSIFTINQNTNKYTSHEDPLTESIERGSEIYTDFCMSCHLANGEGVENIYPPLAKSDFLLKNRKESIKGIKYGQQGEIVVNGKTYNGNMSALGLSDDEVADVMNYITNSWGNKNDKMITEEEVSEIKK</sequence>
<organism evidence="6 7">
    <name type="scientific">Algibacter aquimarinus</name>
    <dbReference type="NCBI Taxonomy" id="1136748"/>
    <lineage>
        <taxon>Bacteria</taxon>
        <taxon>Pseudomonadati</taxon>
        <taxon>Bacteroidota</taxon>
        <taxon>Flavobacteriia</taxon>
        <taxon>Flavobacteriales</taxon>
        <taxon>Flavobacteriaceae</taxon>
        <taxon>Algibacter</taxon>
    </lineage>
</organism>
<reference evidence="7" key="1">
    <citation type="journal article" date="2019" name="Int. J. Syst. Evol. Microbiol.">
        <title>The Global Catalogue of Microorganisms (GCM) 10K type strain sequencing project: providing services to taxonomists for standard genome sequencing and annotation.</title>
        <authorList>
            <consortium name="The Broad Institute Genomics Platform"/>
            <consortium name="The Broad Institute Genome Sequencing Center for Infectious Disease"/>
            <person name="Wu L."/>
            <person name="Ma J."/>
        </authorList>
    </citation>
    <scope>NUCLEOTIDE SEQUENCE [LARGE SCALE GENOMIC DNA]</scope>
    <source>
        <strain evidence="7">JCM 18287</strain>
    </source>
</reference>
<dbReference type="RefSeq" id="WP_345163672.1">
    <property type="nucleotide sequence ID" value="NZ_BAABJK010000002.1"/>
</dbReference>
<evidence type="ECO:0000256" key="3">
    <source>
        <dbReference type="ARBA" id="ARBA00023004"/>
    </source>
</evidence>
<feature type="domain" description="Cytochrome c" evidence="5">
    <location>
        <begin position="33"/>
        <end position="121"/>
    </location>
</feature>
<proteinExistence type="predicted"/>
<keyword evidence="7" id="KW-1185">Reference proteome</keyword>
<dbReference type="InterPro" id="IPR036909">
    <property type="entry name" value="Cyt_c-like_dom_sf"/>
</dbReference>
<dbReference type="InterPro" id="IPR051459">
    <property type="entry name" value="Cytochrome_c-type_DH"/>
</dbReference>
<keyword evidence="2 4" id="KW-0479">Metal-binding</keyword>
<dbReference type="PANTHER" id="PTHR35008:SF8">
    <property type="entry name" value="ALCOHOL DEHYDROGENASE CYTOCHROME C SUBUNIT"/>
    <property type="match status" value="1"/>
</dbReference>
<dbReference type="Pfam" id="PF00034">
    <property type="entry name" value="Cytochrom_C"/>
    <property type="match status" value="1"/>
</dbReference>
<dbReference type="Proteomes" id="UP001501692">
    <property type="component" value="Unassembled WGS sequence"/>
</dbReference>